<feature type="zinc finger region" description="dksA C4-type" evidence="4">
    <location>
        <begin position="78"/>
        <end position="102"/>
    </location>
</feature>
<evidence type="ECO:0000259" key="5">
    <source>
        <dbReference type="Pfam" id="PF01258"/>
    </source>
</evidence>
<dbReference type="GO" id="GO:0008270">
    <property type="term" value="F:zinc ion binding"/>
    <property type="evidence" value="ECO:0007669"/>
    <property type="project" value="UniProtKB-KW"/>
</dbReference>
<evidence type="ECO:0000256" key="4">
    <source>
        <dbReference type="PROSITE-ProRule" id="PRU00510"/>
    </source>
</evidence>
<evidence type="ECO:0000256" key="2">
    <source>
        <dbReference type="ARBA" id="ARBA00022771"/>
    </source>
</evidence>
<evidence type="ECO:0000256" key="1">
    <source>
        <dbReference type="ARBA" id="ARBA00022723"/>
    </source>
</evidence>
<name>A0A7W6NIM4_9HYPH</name>
<dbReference type="EMBL" id="JACIEZ010000001">
    <property type="protein sequence ID" value="MBB4063515.1"/>
    <property type="molecule type" value="Genomic_DNA"/>
</dbReference>
<gene>
    <name evidence="7" type="ORF">GGR23_000676</name>
</gene>
<keyword evidence="8" id="KW-1185">Reference proteome</keyword>
<dbReference type="AlphaFoldDB" id="A0A7W6NIM4"/>
<keyword evidence="3" id="KW-0862">Zinc</keyword>
<dbReference type="InterPro" id="IPR037187">
    <property type="entry name" value="DnaK_N"/>
</dbReference>
<protein>
    <submittedName>
        <fullName evidence="7">RNA polymerase-binding protein DksA</fullName>
    </submittedName>
</protein>
<dbReference type="PROSITE" id="PS51128">
    <property type="entry name" value="ZF_DKSA_2"/>
    <property type="match status" value="1"/>
</dbReference>
<evidence type="ECO:0000313" key="8">
    <source>
        <dbReference type="Proteomes" id="UP000528286"/>
    </source>
</evidence>
<dbReference type="Pfam" id="PF21173">
    <property type="entry name" value="DksA-like_N"/>
    <property type="match status" value="1"/>
</dbReference>
<comment type="caution">
    <text evidence="7">The sequence shown here is derived from an EMBL/GenBank/DDBJ whole genome shotgun (WGS) entry which is preliminary data.</text>
</comment>
<feature type="domain" description="Zinc finger DksA/TraR C4-type" evidence="5">
    <location>
        <begin position="73"/>
        <end position="102"/>
    </location>
</feature>
<evidence type="ECO:0000256" key="3">
    <source>
        <dbReference type="ARBA" id="ARBA00022833"/>
    </source>
</evidence>
<dbReference type="PANTHER" id="PTHR33823:SF4">
    <property type="entry name" value="GENERAL STRESS PROTEIN 16O"/>
    <property type="match status" value="1"/>
</dbReference>
<dbReference type="PANTHER" id="PTHR33823">
    <property type="entry name" value="RNA POLYMERASE-BINDING TRANSCRIPTION FACTOR DKSA-RELATED"/>
    <property type="match status" value="1"/>
</dbReference>
<reference evidence="7 8" key="1">
    <citation type="submission" date="2020-08" db="EMBL/GenBank/DDBJ databases">
        <title>Genomic Encyclopedia of Type Strains, Phase IV (KMG-IV): sequencing the most valuable type-strain genomes for metagenomic binning, comparative biology and taxonomic classification.</title>
        <authorList>
            <person name="Goeker M."/>
        </authorList>
    </citation>
    <scope>NUCLEOTIDE SEQUENCE [LARGE SCALE GENOMIC DNA]</scope>
    <source>
        <strain evidence="7 8">DSM 29853</strain>
    </source>
</reference>
<dbReference type="SUPFAM" id="SSF57716">
    <property type="entry name" value="Glucocorticoid receptor-like (DNA-binding domain)"/>
    <property type="match status" value="1"/>
</dbReference>
<dbReference type="Proteomes" id="UP000528286">
    <property type="component" value="Unassembled WGS sequence"/>
</dbReference>
<dbReference type="InterPro" id="IPR000962">
    <property type="entry name" value="Znf_DskA_TraR"/>
</dbReference>
<keyword evidence="1" id="KW-0479">Metal-binding</keyword>
<sequence length="105" mass="11619">MDIAHFEQRLLARKRELNERLGRIETDLEQPADRDLEDQAIQRENDEVLEEMGDVGQKELAAIDAAIGRIRAGTYGTCPKCGGQISEARLEAVPHAALCEECISG</sequence>
<keyword evidence="2" id="KW-0863">Zinc-finger</keyword>
<organism evidence="7 8">
    <name type="scientific">Gellertiella hungarica</name>
    <dbReference type="NCBI Taxonomy" id="1572859"/>
    <lineage>
        <taxon>Bacteria</taxon>
        <taxon>Pseudomonadati</taxon>
        <taxon>Pseudomonadota</taxon>
        <taxon>Alphaproteobacteria</taxon>
        <taxon>Hyphomicrobiales</taxon>
        <taxon>Rhizobiaceae</taxon>
        <taxon>Gellertiella</taxon>
    </lineage>
</organism>
<dbReference type="Gene3D" id="1.20.120.910">
    <property type="entry name" value="DksA, coiled-coil domain"/>
    <property type="match status" value="1"/>
</dbReference>
<evidence type="ECO:0000313" key="7">
    <source>
        <dbReference type="EMBL" id="MBB4063515.1"/>
    </source>
</evidence>
<dbReference type="InterPro" id="IPR048487">
    <property type="entry name" value="DksA-like_N"/>
</dbReference>
<dbReference type="Pfam" id="PF01258">
    <property type="entry name" value="zf-dskA_traR"/>
    <property type="match status" value="1"/>
</dbReference>
<feature type="domain" description="DnaK suppressor protein-like N-terminal" evidence="6">
    <location>
        <begin position="6"/>
        <end position="70"/>
    </location>
</feature>
<accession>A0A7W6NIM4</accession>
<evidence type="ECO:0000259" key="6">
    <source>
        <dbReference type="Pfam" id="PF21173"/>
    </source>
</evidence>
<dbReference type="RefSeq" id="WP_183364699.1">
    <property type="nucleotide sequence ID" value="NZ_JACIEZ010000001.1"/>
</dbReference>
<proteinExistence type="predicted"/>
<dbReference type="SUPFAM" id="SSF109635">
    <property type="entry name" value="DnaK suppressor protein DksA, alpha-hairpin domain"/>
    <property type="match status" value="1"/>
</dbReference>